<keyword evidence="1" id="KW-0521">NADP</keyword>
<dbReference type="GO" id="GO:0005634">
    <property type="term" value="C:nucleus"/>
    <property type="evidence" value="ECO:0007669"/>
    <property type="project" value="TreeGrafter"/>
</dbReference>
<name>A0AAN6GU07_9BASI</name>
<protein>
    <submittedName>
        <fullName evidence="3">Uncharacterized protein</fullName>
    </submittedName>
</protein>
<evidence type="ECO:0000313" key="3">
    <source>
        <dbReference type="EMBL" id="KAK0553140.1"/>
    </source>
</evidence>
<accession>A0AAN6GU07</accession>
<feature type="compositionally biased region" description="Polar residues" evidence="2">
    <location>
        <begin position="104"/>
        <end position="114"/>
    </location>
</feature>
<evidence type="ECO:0000256" key="2">
    <source>
        <dbReference type="SAM" id="MobiDB-lite"/>
    </source>
</evidence>
<dbReference type="SUPFAM" id="SSF51735">
    <property type="entry name" value="NAD(P)-binding Rossmann-fold domains"/>
    <property type="match status" value="1"/>
</dbReference>
<reference evidence="3" key="1">
    <citation type="journal article" date="2023" name="PhytoFront">
        <title>Draft Genome Resources of Seven Strains of Tilletia horrida, Causal Agent of Kernel Smut of Rice.</title>
        <authorList>
            <person name="Khanal S."/>
            <person name="Antony Babu S."/>
            <person name="Zhou X.G."/>
        </authorList>
    </citation>
    <scope>NUCLEOTIDE SEQUENCE</scope>
    <source>
        <strain evidence="3">TX6</strain>
    </source>
</reference>
<dbReference type="EMBL" id="JAPDMZ010000054">
    <property type="protein sequence ID" value="KAK0553140.1"/>
    <property type="molecule type" value="Genomic_DNA"/>
</dbReference>
<sequence length="597" mass="63849">MWRAEQQSHFNADAVQGSSVIEKLFNANVAAAHTGRSPSIGSNSASASPKHIFNPPTLQGSPLSRAIDDIDPSFSNPRRPSLPSLKSSDSLTLSRKLSDDPTLTGPSTVGASNASLTSSPVSPSLTLEEEMVKVAADASMVKHGPHVLSAVPGLFASANSRTLQALPTSLSVFEDTGKEEAAQSGPFCDALNASPAHELAPDAVPQDEHKITELSIRTSSEHAPGPRTPSGSFTPKTDKSAQILSYFDPRAPTKGFTTPLRKMERTFTAPIPSEFRNAEPGTSPTGRPVHLWKIRSLDEGVGPTDMVPPPPLGTSPGPALPAGYIENMVVKYSDPASLQRAMTNIYGLFLGLDAFSTSPQLFSEDHVQNIVFAALRSGVKHIIFSGHVWDPANEGGIMGGDGTHIGPAGDDLSSLPLTVRKCTAVYRMLRKLSASGLFRLTVAALPMCFEAALLCETAWFNLIPKHHAYLLEMPISSTTFMPFCSLADVGTAVVQMFARPEQFSGCLVDMTSDILSPQEMCAQLHTLVYISGKKVRISDRLSNQLAEVDQSSGADDGVDFKDANALALREFMLYMAGFTQKPLTLLLPQIRKNVSPS</sequence>
<feature type="region of interest" description="Disordered" evidence="2">
    <location>
        <begin position="215"/>
        <end position="237"/>
    </location>
</feature>
<evidence type="ECO:0000256" key="1">
    <source>
        <dbReference type="ARBA" id="ARBA00022857"/>
    </source>
</evidence>
<dbReference type="Proteomes" id="UP001176517">
    <property type="component" value="Unassembled WGS sequence"/>
</dbReference>
<dbReference type="PANTHER" id="PTHR42748">
    <property type="entry name" value="NITROGEN METABOLITE REPRESSION PROTEIN NMRA FAMILY MEMBER"/>
    <property type="match status" value="1"/>
</dbReference>
<organism evidence="3 4">
    <name type="scientific">Tilletia horrida</name>
    <dbReference type="NCBI Taxonomy" id="155126"/>
    <lineage>
        <taxon>Eukaryota</taxon>
        <taxon>Fungi</taxon>
        <taxon>Dikarya</taxon>
        <taxon>Basidiomycota</taxon>
        <taxon>Ustilaginomycotina</taxon>
        <taxon>Exobasidiomycetes</taxon>
        <taxon>Tilletiales</taxon>
        <taxon>Tilletiaceae</taxon>
        <taxon>Tilletia</taxon>
    </lineage>
</organism>
<dbReference type="AlphaFoldDB" id="A0AAN6GU07"/>
<feature type="compositionally biased region" description="Low complexity" evidence="2">
    <location>
        <begin position="37"/>
        <end position="49"/>
    </location>
</feature>
<dbReference type="PANTHER" id="PTHR42748:SF7">
    <property type="entry name" value="NMRA LIKE REDOX SENSOR 1-RELATED"/>
    <property type="match status" value="1"/>
</dbReference>
<comment type="caution">
    <text evidence="3">The sequence shown here is derived from an EMBL/GenBank/DDBJ whole genome shotgun (WGS) entry which is preliminary data.</text>
</comment>
<dbReference type="InterPro" id="IPR036291">
    <property type="entry name" value="NAD(P)-bd_dom_sf"/>
</dbReference>
<evidence type="ECO:0000313" key="4">
    <source>
        <dbReference type="Proteomes" id="UP001176517"/>
    </source>
</evidence>
<keyword evidence="4" id="KW-1185">Reference proteome</keyword>
<proteinExistence type="predicted"/>
<feature type="compositionally biased region" description="Low complexity" evidence="2">
    <location>
        <begin position="77"/>
        <end position="95"/>
    </location>
</feature>
<feature type="region of interest" description="Disordered" evidence="2">
    <location>
        <begin position="34"/>
        <end position="123"/>
    </location>
</feature>
<gene>
    <name evidence="3" type="ORF">OC846_002628</name>
</gene>
<dbReference type="Gene3D" id="3.40.50.720">
    <property type="entry name" value="NAD(P)-binding Rossmann-like Domain"/>
    <property type="match status" value="1"/>
</dbReference>
<dbReference type="InterPro" id="IPR051164">
    <property type="entry name" value="NmrA-like_oxidored"/>
</dbReference>